<dbReference type="Pfam" id="PF25174">
    <property type="entry name" value="Beta-prop_THOC3"/>
    <property type="match status" value="1"/>
</dbReference>
<feature type="repeat" description="WD" evidence="4">
    <location>
        <begin position="146"/>
        <end position="187"/>
    </location>
</feature>
<dbReference type="eggNOG" id="KOG1407">
    <property type="taxonomic scope" value="Eukaryota"/>
</dbReference>
<reference evidence="6 7" key="1">
    <citation type="submission" date="2006-10" db="EMBL/GenBank/DDBJ databases">
        <title>The Genome Sequence of Batrachochytrium dendrobatidis JEL423.</title>
        <authorList>
            <consortium name="The Broad Institute Genome Sequencing Platform"/>
            <person name="Birren B."/>
            <person name="Lander E."/>
            <person name="Galagan J."/>
            <person name="Cuomo C."/>
            <person name="Devon K."/>
            <person name="Jaffe D."/>
            <person name="Butler J."/>
            <person name="Alvarez P."/>
            <person name="Gnerre S."/>
            <person name="Grabherr M."/>
            <person name="Kleber M."/>
            <person name="Mauceli E."/>
            <person name="Brockman W."/>
            <person name="Young S."/>
            <person name="LaButti K."/>
            <person name="Sykes S."/>
            <person name="DeCaprio D."/>
            <person name="Crawford M."/>
            <person name="Koehrsen M."/>
            <person name="Engels R."/>
            <person name="Montgomery P."/>
            <person name="Pearson M."/>
            <person name="Howarth C."/>
            <person name="Larson L."/>
            <person name="White J."/>
            <person name="O'Leary S."/>
            <person name="Kodira C."/>
            <person name="Zeng Q."/>
            <person name="Yandava C."/>
            <person name="Alvarado L."/>
            <person name="Longcore J."/>
            <person name="James T."/>
        </authorList>
    </citation>
    <scope>NUCLEOTIDE SEQUENCE [LARGE SCALE GENOMIC DNA]</scope>
    <source>
        <strain evidence="6 7">JEL423</strain>
    </source>
</reference>
<dbReference type="Gene3D" id="2.130.10.10">
    <property type="entry name" value="YVTN repeat-like/Quinoprotein amine dehydrogenase"/>
    <property type="match status" value="2"/>
</dbReference>
<dbReference type="GO" id="GO:0006406">
    <property type="term" value="P:mRNA export from nucleus"/>
    <property type="evidence" value="ECO:0007669"/>
    <property type="project" value="InterPro"/>
</dbReference>
<dbReference type="InterPro" id="IPR036322">
    <property type="entry name" value="WD40_repeat_dom_sf"/>
</dbReference>
<feature type="region of interest" description="Disordered" evidence="5">
    <location>
        <begin position="1"/>
        <end position="27"/>
    </location>
</feature>
<dbReference type="AlphaFoldDB" id="A0A177WWC9"/>
<dbReference type="InterPro" id="IPR040132">
    <property type="entry name" value="Tex1/THOC3"/>
</dbReference>
<dbReference type="InterPro" id="IPR015943">
    <property type="entry name" value="WD40/YVTN_repeat-like_dom_sf"/>
</dbReference>
<sequence length="273" mass="30549">MERSTLRESTELRGHQGSVSKAVWDPDHPDKLATASVDCSVRLWDVRAHRSPSHTIQTKGENINMCWSPDSRCIAVGNRDDLITFIDPRGGTDGEGKKTYIWHTLSNEHEINELDWNYAGDLLFLTTGEGTVKIIEFPSFKTVHSFKAHTANAYCIEFDPRGRYFATGGADAIVALWDIETLTSLQTFSRLDWPIRALSFSFDGDFIVYGSDDKCIDISHVESGEHIFTLKTNAAINSLAWHPTKHILAYATDGSDHNGRPASLQVFGFNRQS</sequence>
<dbReference type="SUPFAM" id="SSF50978">
    <property type="entry name" value="WD40 repeat-like"/>
    <property type="match status" value="1"/>
</dbReference>
<proteinExistence type="inferred from homology"/>
<evidence type="ECO:0000256" key="1">
    <source>
        <dbReference type="ARBA" id="ARBA00022574"/>
    </source>
</evidence>
<dbReference type="Proteomes" id="UP000077115">
    <property type="component" value="Unassembled WGS sequence"/>
</dbReference>
<dbReference type="PANTHER" id="PTHR22839">
    <property type="entry name" value="THO COMPLEX SUBUNIT 3 THO3"/>
    <property type="match status" value="1"/>
</dbReference>
<gene>
    <name evidence="6" type="ORF">BDEG_27595</name>
</gene>
<evidence type="ECO:0000313" key="6">
    <source>
        <dbReference type="EMBL" id="OAJ44357.1"/>
    </source>
</evidence>
<organism evidence="6 7">
    <name type="scientific">Batrachochytrium dendrobatidis (strain JEL423)</name>
    <dbReference type="NCBI Taxonomy" id="403673"/>
    <lineage>
        <taxon>Eukaryota</taxon>
        <taxon>Fungi</taxon>
        <taxon>Fungi incertae sedis</taxon>
        <taxon>Chytridiomycota</taxon>
        <taxon>Chytridiomycota incertae sedis</taxon>
        <taxon>Chytridiomycetes</taxon>
        <taxon>Rhizophydiales</taxon>
        <taxon>Rhizophydiales incertae sedis</taxon>
        <taxon>Batrachochytrium</taxon>
    </lineage>
</organism>
<comment type="similarity">
    <text evidence="3">Belongs to the THOC3 family.</text>
</comment>
<dbReference type="GO" id="GO:0000445">
    <property type="term" value="C:THO complex part of transcription export complex"/>
    <property type="evidence" value="ECO:0007669"/>
    <property type="project" value="TreeGrafter"/>
</dbReference>
<dbReference type="OrthoDB" id="340259at2759"/>
<dbReference type="EMBL" id="DS022312">
    <property type="protein sequence ID" value="OAJ44357.1"/>
    <property type="molecule type" value="Genomic_DNA"/>
</dbReference>
<dbReference type="STRING" id="403673.A0A177WWC9"/>
<dbReference type="InterPro" id="IPR019775">
    <property type="entry name" value="WD40_repeat_CS"/>
</dbReference>
<evidence type="ECO:0000256" key="3">
    <source>
        <dbReference type="ARBA" id="ARBA00046343"/>
    </source>
</evidence>
<reference evidence="6 7" key="2">
    <citation type="submission" date="2016-05" db="EMBL/GenBank/DDBJ databases">
        <title>Lineage-specific infection strategies underlie the spectrum of fungal disease in amphibians.</title>
        <authorList>
            <person name="Cuomo C.A."/>
            <person name="Farrer R.A."/>
            <person name="James T."/>
            <person name="Longcore J."/>
            <person name="Birren B."/>
        </authorList>
    </citation>
    <scope>NUCLEOTIDE SEQUENCE [LARGE SCALE GENOMIC DNA]</scope>
    <source>
        <strain evidence="6 7">JEL423</strain>
    </source>
</reference>
<keyword evidence="2" id="KW-0677">Repeat</keyword>
<dbReference type="PROSITE" id="PS50294">
    <property type="entry name" value="WD_REPEATS_REGION"/>
    <property type="match status" value="2"/>
</dbReference>
<protein>
    <submittedName>
        <fullName evidence="6">Uncharacterized protein</fullName>
    </submittedName>
</protein>
<keyword evidence="1 4" id="KW-0853">WD repeat</keyword>
<dbReference type="PROSITE" id="PS00678">
    <property type="entry name" value="WD_REPEATS_1"/>
    <property type="match status" value="1"/>
</dbReference>
<dbReference type="SMART" id="SM00320">
    <property type="entry name" value="WD40"/>
    <property type="match status" value="6"/>
</dbReference>
<dbReference type="InterPro" id="IPR001680">
    <property type="entry name" value="WD40_rpt"/>
</dbReference>
<evidence type="ECO:0000313" key="7">
    <source>
        <dbReference type="Proteomes" id="UP000077115"/>
    </source>
</evidence>
<dbReference type="VEuPathDB" id="FungiDB:BDEG_27595"/>
<dbReference type="PROSITE" id="PS50082">
    <property type="entry name" value="WD_REPEATS_2"/>
    <property type="match status" value="2"/>
</dbReference>
<evidence type="ECO:0000256" key="2">
    <source>
        <dbReference type="ARBA" id="ARBA00022737"/>
    </source>
</evidence>
<evidence type="ECO:0000256" key="4">
    <source>
        <dbReference type="PROSITE-ProRule" id="PRU00221"/>
    </source>
</evidence>
<name>A0A177WWC9_BATDL</name>
<dbReference type="FunFam" id="2.130.10.10:FF:002021">
    <property type="entry name" value="WD repeat-containing protein AAC3"/>
    <property type="match status" value="1"/>
</dbReference>
<dbReference type="PANTHER" id="PTHR22839:SF0">
    <property type="entry name" value="THO COMPLEX SUBUNIT 3"/>
    <property type="match status" value="1"/>
</dbReference>
<accession>A0A177WWC9</accession>
<evidence type="ECO:0000256" key="5">
    <source>
        <dbReference type="SAM" id="MobiDB-lite"/>
    </source>
</evidence>
<feature type="repeat" description="WD" evidence="4">
    <location>
        <begin position="12"/>
        <end position="54"/>
    </location>
</feature>
<feature type="compositionally biased region" description="Basic and acidic residues" evidence="5">
    <location>
        <begin position="1"/>
        <end position="14"/>
    </location>
</feature>